<dbReference type="InterPro" id="IPR005119">
    <property type="entry name" value="LysR_subst-bd"/>
</dbReference>
<evidence type="ECO:0000256" key="5">
    <source>
        <dbReference type="ARBA" id="ARBA00023125"/>
    </source>
</evidence>
<dbReference type="STRING" id="1122214.Mame_02858"/>
<feature type="domain" description="HTH lysR-type" evidence="7">
    <location>
        <begin position="10"/>
        <end position="67"/>
    </location>
</feature>
<protein>
    <submittedName>
        <fullName evidence="8">Nodulation protein D 2</fullName>
    </submittedName>
</protein>
<evidence type="ECO:0000256" key="1">
    <source>
        <dbReference type="ARBA" id="ARBA00009437"/>
    </source>
</evidence>
<evidence type="ECO:0000259" key="7">
    <source>
        <dbReference type="PROSITE" id="PS50931"/>
    </source>
</evidence>
<dbReference type="SUPFAM" id="SSF46785">
    <property type="entry name" value="Winged helix' DNA-binding domain"/>
    <property type="match status" value="1"/>
</dbReference>
<reference evidence="8 9" key="1">
    <citation type="submission" date="2017-03" db="EMBL/GenBank/DDBJ databases">
        <title>Foreign affairs: Plasmid Transfer between Roseobacters and Rhizobia.</title>
        <authorList>
            <person name="Bartling P."/>
            <person name="Bunk B."/>
            <person name="Overmann J."/>
            <person name="Brinkmann H."/>
            <person name="Petersen J."/>
        </authorList>
    </citation>
    <scope>NUCLEOTIDE SEQUENCE [LARGE SCALE GENOMIC DNA]</scope>
    <source>
        <strain evidence="8 9">MACL11</strain>
    </source>
</reference>
<keyword evidence="3" id="KW-0678">Repressor</keyword>
<dbReference type="Gene3D" id="3.40.190.10">
    <property type="entry name" value="Periplasmic binding protein-like II"/>
    <property type="match status" value="2"/>
</dbReference>
<dbReference type="SUPFAM" id="SSF53850">
    <property type="entry name" value="Periplasmic binding protein-like II"/>
    <property type="match status" value="1"/>
</dbReference>
<dbReference type="Pfam" id="PF00126">
    <property type="entry name" value="HTH_1"/>
    <property type="match status" value="1"/>
</dbReference>
<dbReference type="InterPro" id="IPR000847">
    <property type="entry name" value="LysR_HTH_N"/>
</dbReference>
<dbReference type="InterPro" id="IPR036390">
    <property type="entry name" value="WH_DNA-bd_sf"/>
</dbReference>
<evidence type="ECO:0000313" key="8">
    <source>
        <dbReference type="EMBL" id="AQZ52181.1"/>
    </source>
</evidence>
<dbReference type="eggNOG" id="COG0583">
    <property type="taxonomic scope" value="Bacteria"/>
</dbReference>
<evidence type="ECO:0000256" key="2">
    <source>
        <dbReference type="ARBA" id="ARBA00022458"/>
    </source>
</evidence>
<dbReference type="Pfam" id="PF03466">
    <property type="entry name" value="LysR_substrate"/>
    <property type="match status" value="1"/>
</dbReference>
<keyword evidence="6" id="KW-0804">Transcription</keyword>
<dbReference type="GO" id="GO:0003700">
    <property type="term" value="F:DNA-binding transcription factor activity"/>
    <property type="evidence" value="ECO:0007669"/>
    <property type="project" value="InterPro"/>
</dbReference>
<dbReference type="PROSITE" id="PS50931">
    <property type="entry name" value="HTH_LYSR"/>
    <property type="match status" value="1"/>
</dbReference>
<keyword evidence="5" id="KW-0238">DNA-binding</keyword>
<dbReference type="InterPro" id="IPR036388">
    <property type="entry name" value="WH-like_DNA-bd_sf"/>
</dbReference>
<sequence>MATPAGDHGLDLRLMRILDVLLDECSVSKTATILGQSQPSVSLALKRLREILGDPLLVRSGVKLIPTEKGIALRAQVSSILREIDALAISEDTFDPASYNRRFRVYAANCLGTFFMPRIGELVRREAPNMPLDFCAIPEESRIFTELEEGKLDLVIGNWPMPRDYLRFAPLLETDIVLVMRNEHPLAGRSRIDLQEYLSLDHLSPTPHTSPAISPIDGQLAQLDAKREIAMSVAEFTLVPHMLARTDLVFTSSRPFAEQMAQSGAFSIVGAPEELARMSFYTLWHERSHLSPGNQWFRRLLRRVAKQISEFTPLPSSETSPEAISGNQ</sequence>
<organism evidence="8 9">
    <name type="scientific">Martelella mediterranea DSM 17316</name>
    <dbReference type="NCBI Taxonomy" id="1122214"/>
    <lineage>
        <taxon>Bacteria</taxon>
        <taxon>Pseudomonadati</taxon>
        <taxon>Pseudomonadota</taxon>
        <taxon>Alphaproteobacteria</taxon>
        <taxon>Hyphomicrobiales</taxon>
        <taxon>Aurantimonadaceae</taxon>
        <taxon>Martelella</taxon>
    </lineage>
</organism>
<keyword evidence="4" id="KW-0805">Transcription regulation</keyword>
<evidence type="ECO:0000313" key="9">
    <source>
        <dbReference type="Proteomes" id="UP000191135"/>
    </source>
</evidence>
<dbReference type="PANTHER" id="PTHR30118:SF6">
    <property type="entry name" value="HTH-TYPE TRANSCRIPTIONAL REGULATOR LEUO"/>
    <property type="match status" value="1"/>
</dbReference>
<dbReference type="OrthoDB" id="8339333at2"/>
<evidence type="ECO:0000256" key="4">
    <source>
        <dbReference type="ARBA" id="ARBA00023015"/>
    </source>
</evidence>
<keyword evidence="9" id="KW-1185">Reference proteome</keyword>
<dbReference type="AlphaFoldDB" id="A0A1U9Z3B4"/>
<gene>
    <name evidence="8" type="primary">nodD2_1</name>
    <name evidence="8" type="ORF">Mame_02858</name>
</gene>
<evidence type="ECO:0000256" key="3">
    <source>
        <dbReference type="ARBA" id="ARBA00022491"/>
    </source>
</evidence>
<accession>A0A1U9Z3B4</accession>
<dbReference type="InterPro" id="IPR050389">
    <property type="entry name" value="LysR-type_TF"/>
</dbReference>
<dbReference type="EMBL" id="CP020330">
    <property type="protein sequence ID" value="AQZ52181.1"/>
    <property type="molecule type" value="Genomic_DNA"/>
</dbReference>
<dbReference type="GO" id="GO:0003677">
    <property type="term" value="F:DNA binding"/>
    <property type="evidence" value="ECO:0007669"/>
    <property type="project" value="UniProtKB-KW"/>
</dbReference>
<dbReference type="RefSeq" id="WP_155122119.1">
    <property type="nucleotide sequence ID" value="NZ_AQWH01000002.1"/>
</dbReference>
<proteinExistence type="inferred from homology"/>
<dbReference type="Proteomes" id="UP000191135">
    <property type="component" value="Chromosome"/>
</dbReference>
<dbReference type="PANTHER" id="PTHR30118">
    <property type="entry name" value="HTH-TYPE TRANSCRIPTIONAL REGULATOR LEUO-RELATED"/>
    <property type="match status" value="1"/>
</dbReference>
<evidence type="ECO:0000256" key="6">
    <source>
        <dbReference type="ARBA" id="ARBA00023163"/>
    </source>
</evidence>
<comment type="similarity">
    <text evidence="1">Belongs to the LysR transcriptional regulatory family.</text>
</comment>
<dbReference type="Gene3D" id="1.10.10.10">
    <property type="entry name" value="Winged helix-like DNA-binding domain superfamily/Winged helix DNA-binding domain"/>
    <property type="match status" value="1"/>
</dbReference>
<name>A0A1U9Z3B4_9HYPH</name>
<keyword evidence="2" id="KW-0536">Nodulation</keyword>
<dbReference type="KEGG" id="mmed:Mame_02858"/>